<proteinExistence type="predicted"/>
<evidence type="ECO:0000313" key="3">
    <source>
        <dbReference type="Proteomes" id="UP000598174"/>
    </source>
</evidence>
<sequence length="61" mass="6595">MRHAPNRVGKSVRQATAGGDQLAETSPAETLRLCGLACFRIGESREQLKTATATIGVEPWR</sequence>
<organism evidence="2 3">
    <name type="scientific">Paractinoplanes ferrugineus</name>
    <dbReference type="NCBI Taxonomy" id="113564"/>
    <lineage>
        <taxon>Bacteria</taxon>
        <taxon>Bacillati</taxon>
        <taxon>Actinomycetota</taxon>
        <taxon>Actinomycetes</taxon>
        <taxon>Micromonosporales</taxon>
        <taxon>Micromonosporaceae</taxon>
        <taxon>Paractinoplanes</taxon>
    </lineage>
</organism>
<gene>
    <name evidence="2" type="ORF">Afe05nite_38950</name>
</gene>
<dbReference type="AlphaFoldDB" id="A0A919J058"/>
<evidence type="ECO:0000313" key="2">
    <source>
        <dbReference type="EMBL" id="GIE12055.1"/>
    </source>
</evidence>
<dbReference type="Proteomes" id="UP000598174">
    <property type="component" value="Unassembled WGS sequence"/>
</dbReference>
<protein>
    <submittedName>
        <fullName evidence="2">Uncharacterized protein</fullName>
    </submittedName>
</protein>
<evidence type="ECO:0000256" key="1">
    <source>
        <dbReference type="SAM" id="MobiDB-lite"/>
    </source>
</evidence>
<feature type="region of interest" description="Disordered" evidence="1">
    <location>
        <begin position="1"/>
        <end position="24"/>
    </location>
</feature>
<keyword evidence="3" id="KW-1185">Reference proteome</keyword>
<dbReference type="EMBL" id="BOMM01000035">
    <property type="protein sequence ID" value="GIE12055.1"/>
    <property type="molecule type" value="Genomic_DNA"/>
</dbReference>
<accession>A0A919J058</accession>
<reference evidence="2" key="1">
    <citation type="submission" date="2021-01" db="EMBL/GenBank/DDBJ databases">
        <title>Whole genome shotgun sequence of Actinoplanes ferrugineus NBRC 15555.</title>
        <authorList>
            <person name="Komaki H."/>
            <person name="Tamura T."/>
        </authorList>
    </citation>
    <scope>NUCLEOTIDE SEQUENCE</scope>
    <source>
        <strain evidence="2">NBRC 15555</strain>
    </source>
</reference>
<name>A0A919J058_9ACTN</name>
<comment type="caution">
    <text evidence="2">The sequence shown here is derived from an EMBL/GenBank/DDBJ whole genome shotgun (WGS) entry which is preliminary data.</text>
</comment>